<comment type="caution">
    <text evidence="1">The sequence shown here is derived from an EMBL/GenBank/DDBJ whole genome shotgun (WGS) entry which is preliminary data.</text>
</comment>
<feature type="non-terminal residue" evidence="1">
    <location>
        <position position="116"/>
    </location>
</feature>
<organism evidence="1 2">
    <name type="scientific">Striga asiatica</name>
    <name type="common">Asiatic witchweed</name>
    <name type="synonym">Buchnera asiatica</name>
    <dbReference type="NCBI Taxonomy" id="4170"/>
    <lineage>
        <taxon>Eukaryota</taxon>
        <taxon>Viridiplantae</taxon>
        <taxon>Streptophyta</taxon>
        <taxon>Embryophyta</taxon>
        <taxon>Tracheophyta</taxon>
        <taxon>Spermatophyta</taxon>
        <taxon>Magnoliopsida</taxon>
        <taxon>eudicotyledons</taxon>
        <taxon>Gunneridae</taxon>
        <taxon>Pentapetalae</taxon>
        <taxon>asterids</taxon>
        <taxon>lamiids</taxon>
        <taxon>Lamiales</taxon>
        <taxon>Orobanchaceae</taxon>
        <taxon>Buchnereae</taxon>
        <taxon>Striga</taxon>
    </lineage>
</organism>
<protein>
    <submittedName>
        <fullName evidence="1">Sigma-70 family RNA polymerase sigma factor</fullName>
    </submittedName>
</protein>
<evidence type="ECO:0000313" key="1">
    <source>
        <dbReference type="EMBL" id="GER39143.1"/>
    </source>
</evidence>
<name>A0A5A7Q1W9_STRAF</name>
<accession>A0A5A7Q1W9</accession>
<sequence length="116" mass="13475">MAEVDPLAKRAGKSSPLVNLIRRLKWHFLSLIIIFSEGNYESQILQLYEMKKVSARKRLSKSKDLILQSPNPKAEFYGRELTHYNAKRPFPKSSFGEEGIDLLQIDFNFNKFLLTN</sequence>
<reference evidence="2" key="1">
    <citation type="journal article" date="2019" name="Curr. Biol.">
        <title>Genome Sequence of Striga asiatica Provides Insight into the Evolution of Plant Parasitism.</title>
        <authorList>
            <person name="Yoshida S."/>
            <person name="Kim S."/>
            <person name="Wafula E.K."/>
            <person name="Tanskanen J."/>
            <person name="Kim Y.M."/>
            <person name="Honaas L."/>
            <person name="Yang Z."/>
            <person name="Spallek T."/>
            <person name="Conn C.E."/>
            <person name="Ichihashi Y."/>
            <person name="Cheong K."/>
            <person name="Cui S."/>
            <person name="Der J.P."/>
            <person name="Gundlach H."/>
            <person name="Jiao Y."/>
            <person name="Hori C."/>
            <person name="Ishida J.K."/>
            <person name="Kasahara H."/>
            <person name="Kiba T."/>
            <person name="Kim M.S."/>
            <person name="Koo N."/>
            <person name="Laohavisit A."/>
            <person name="Lee Y.H."/>
            <person name="Lumba S."/>
            <person name="McCourt P."/>
            <person name="Mortimer J.C."/>
            <person name="Mutuku J.M."/>
            <person name="Nomura T."/>
            <person name="Sasaki-Sekimoto Y."/>
            <person name="Seto Y."/>
            <person name="Wang Y."/>
            <person name="Wakatake T."/>
            <person name="Sakakibara H."/>
            <person name="Demura T."/>
            <person name="Yamaguchi S."/>
            <person name="Yoneyama K."/>
            <person name="Manabe R.I."/>
            <person name="Nelson D.C."/>
            <person name="Schulman A.H."/>
            <person name="Timko M.P."/>
            <person name="dePamphilis C.W."/>
            <person name="Choi D."/>
            <person name="Shirasu K."/>
        </authorList>
    </citation>
    <scope>NUCLEOTIDE SEQUENCE [LARGE SCALE GENOMIC DNA]</scope>
    <source>
        <strain evidence="2">cv. UVA1</strain>
    </source>
</reference>
<dbReference type="AlphaFoldDB" id="A0A5A7Q1W9"/>
<proteinExistence type="predicted"/>
<gene>
    <name evidence="1" type="ORF">STAS_15661</name>
</gene>
<keyword evidence="2" id="KW-1185">Reference proteome</keyword>
<dbReference type="EMBL" id="BKCP01005572">
    <property type="protein sequence ID" value="GER39143.1"/>
    <property type="molecule type" value="Genomic_DNA"/>
</dbReference>
<dbReference type="Proteomes" id="UP000325081">
    <property type="component" value="Unassembled WGS sequence"/>
</dbReference>
<evidence type="ECO:0000313" key="2">
    <source>
        <dbReference type="Proteomes" id="UP000325081"/>
    </source>
</evidence>